<dbReference type="Proteomes" id="UP001156882">
    <property type="component" value="Unassembled WGS sequence"/>
</dbReference>
<dbReference type="EMBL" id="BSPC01000024">
    <property type="protein sequence ID" value="GLS19824.1"/>
    <property type="molecule type" value="Genomic_DNA"/>
</dbReference>
<accession>A0ABQ6CHW4</accession>
<dbReference type="Pfam" id="PF00215">
    <property type="entry name" value="OMPdecase"/>
    <property type="match status" value="1"/>
</dbReference>
<dbReference type="SMART" id="SM00934">
    <property type="entry name" value="OMPdecase"/>
    <property type="match status" value="1"/>
</dbReference>
<feature type="domain" description="Orotidine 5'-phosphate decarboxylase" evidence="2">
    <location>
        <begin position="2"/>
        <end position="203"/>
    </location>
</feature>
<keyword evidence="4" id="KW-1185">Reference proteome</keyword>
<evidence type="ECO:0000256" key="1">
    <source>
        <dbReference type="ARBA" id="ARBA00023239"/>
    </source>
</evidence>
<evidence type="ECO:0000259" key="2">
    <source>
        <dbReference type="SMART" id="SM00934"/>
    </source>
</evidence>
<comment type="caution">
    <text evidence="3">The sequence shown here is derived from an EMBL/GenBank/DDBJ whole genome shotgun (WGS) entry which is preliminary data.</text>
</comment>
<proteinExistence type="predicted"/>
<sequence length="219" mass="23314">MLLQIALDKPEHLAWLPRLKPYADIIEIGTPLLKRFGIGAIATARELCPDIPVLADTKTVDGGQFEADMVFSAGAALMTVLSCAASATHEAVGRRAEHFGASVVLDTITQSGEAELLPPEARFPPSFAYVAVHSPTDRRLAGDVSTAHIDAVHQMHQRGFRVSLAGGIGPATLEAVIAAAPEVVVVGSAITEADTPQEVAQWISSRLPQRGLGWPWDRK</sequence>
<reference evidence="4" key="1">
    <citation type="journal article" date="2019" name="Int. J. Syst. Evol. Microbiol.">
        <title>The Global Catalogue of Microorganisms (GCM) 10K type strain sequencing project: providing services to taxonomists for standard genome sequencing and annotation.</title>
        <authorList>
            <consortium name="The Broad Institute Genomics Platform"/>
            <consortium name="The Broad Institute Genome Sequencing Center for Infectious Disease"/>
            <person name="Wu L."/>
            <person name="Ma J."/>
        </authorList>
    </citation>
    <scope>NUCLEOTIDE SEQUENCE [LARGE SCALE GENOMIC DNA]</scope>
    <source>
        <strain evidence="4">NBRC 101365</strain>
    </source>
</reference>
<dbReference type="PANTHER" id="PTHR35039">
    <property type="entry name" value="3-KETO-L-GULONATE-6-PHOSPHATE DECARBOXYLASE SGBH-RELATED"/>
    <property type="match status" value="1"/>
</dbReference>
<dbReference type="InterPro" id="IPR013785">
    <property type="entry name" value="Aldolase_TIM"/>
</dbReference>
<dbReference type="RefSeq" id="WP_284312853.1">
    <property type="nucleotide sequence ID" value="NZ_BSPC01000024.1"/>
</dbReference>
<dbReference type="InterPro" id="IPR011060">
    <property type="entry name" value="RibuloseP-bd_barrel"/>
</dbReference>
<dbReference type="PANTHER" id="PTHR35039:SF3">
    <property type="entry name" value="3-KETO-L-GULONATE-6-PHOSPHATE DECARBOXYLASE SGBH-RELATED"/>
    <property type="match status" value="1"/>
</dbReference>
<dbReference type="SUPFAM" id="SSF51366">
    <property type="entry name" value="Ribulose-phoshate binding barrel"/>
    <property type="match status" value="1"/>
</dbReference>
<evidence type="ECO:0000313" key="3">
    <source>
        <dbReference type="EMBL" id="GLS19824.1"/>
    </source>
</evidence>
<name>A0ABQ6CHW4_9HYPH</name>
<dbReference type="Gene3D" id="3.20.20.70">
    <property type="entry name" value="Aldolase class I"/>
    <property type="match status" value="1"/>
</dbReference>
<evidence type="ECO:0000313" key="4">
    <source>
        <dbReference type="Proteomes" id="UP001156882"/>
    </source>
</evidence>
<dbReference type="InterPro" id="IPR001754">
    <property type="entry name" value="OMPdeCOase_dom"/>
</dbReference>
<protein>
    <submittedName>
        <fullName evidence="3">3-hexulose-6-phosphate synthase</fullName>
    </submittedName>
</protein>
<keyword evidence="1" id="KW-0456">Lyase</keyword>
<organism evidence="3 4">
    <name type="scientific">Labrys miyagiensis</name>
    <dbReference type="NCBI Taxonomy" id="346912"/>
    <lineage>
        <taxon>Bacteria</taxon>
        <taxon>Pseudomonadati</taxon>
        <taxon>Pseudomonadota</taxon>
        <taxon>Alphaproteobacteria</taxon>
        <taxon>Hyphomicrobiales</taxon>
        <taxon>Xanthobacteraceae</taxon>
        <taxon>Labrys</taxon>
    </lineage>
</organism>
<gene>
    <name evidence="3" type="ORF">GCM10007874_28410</name>
</gene>